<dbReference type="STRING" id="1505087.AYJ54_46070"/>
<dbReference type="SUPFAM" id="SSF53474">
    <property type="entry name" value="alpha/beta-Hydrolases"/>
    <property type="match status" value="1"/>
</dbReference>
<dbReference type="RefSeq" id="WP_063698757.1">
    <property type="nucleotide sequence ID" value="NZ_LUUB01000039.1"/>
</dbReference>
<dbReference type="Pfam" id="PF00561">
    <property type="entry name" value="Abhydrolase_1"/>
    <property type="match status" value="1"/>
</dbReference>
<evidence type="ECO:0000313" key="4">
    <source>
        <dbReference type="Proteomes" id="UP000076959"/>
    </source>
</evidence>
<organism evidence="3 4">
    <name type="scientific">Bradyrhizobium centrolobii</name>
    <dbReference type="NCBI Taxonomy" id="1505087"/>
    <lineage>
        <taxon>Bacteria</taxon>
        <taxon>Pseudomonadati</taxon>
        <taxon>Pseudomonadota</taxon>
        <taxon>Alphaproteobacteria</taxon>
        <taxon>Hyphomicrobiales</taxon>
        <taxon>Nitrobacteraceae</taxon>
        <taxon>Bradyrhizobium</taxon>
    </lineage>
</organism>
<dbReference type="Gene3D" id="3.40.50.1820">
    <property type="entry name" value="alpha/beta hydrolase"/>
    <property type="match status" value="1"/>
</dbReference>
<proteinExistence type="predicted"/>
<dbReference type="GO" id="GO:0016020">
    <property type="term" value="C:membrane"/>
    <property type="evidence" value="ECO:0007669"/>
    <property type="project" value="TreeGrafter"/>
</dbReference>
<feature type="signal peptide" evidence="1">
    <location>
        <begin position="1"/>
        <end position="22"/>
    </location>
</feature>
<feature type="chain" id="PRO_5008055308" description="AB hydrolase-1 domain-containing protein" evidence="1">
    <location>
        <begin position="23"/>
        <end position="260"/>
    </location>
</feature>
<dbReference type="EMBL" id="LUUB01000039">
    <property type="protein sequence ID" value="OAF12626.1"/>
    <property type="molecule type" value="Genomic_DNA"/>
</dbReference>
<name>A0A176YZC9_9BRAD</name>
<dbReference type="PANTHER" id="PTHR43798:SF33">
    <property type="entry name" value="HYDROLASE, PUTATIVE (AFU_ORTHOLOGUE AFUA_2G14860)-RELATED"/>
    <property type="match status" value="1"/>
</dbReference>
<dbReference type="Proteomes" id="UP000076959">
    <property type="component" value="Unassembled WGS sequence"/>
</dbReference>
<dbReference type="OrthoDB" id="9780765at2"/>
<accession>A0A176YZC9</accession>
<protein>
    <recommendedName>
        <fullName evidence="2">AB hydrolase-1 domain-containing protein</fullName>
    </recommendedName>
</protein>
<dbReference type="PRINTS" id="PR00111">
    <property type="entry name" value="ABHYDROLASE"/>
</dbReference>
<dbReference type="InterPro" id="IPR050266">
    <property type="entry name" value="AB_hydrolase_sf"/>
</dbReference>
<evidence type="ECO:0000259" key="2">
    <source>
        <dbReference type="Pfam" id="PF00561"/>
    </source>
</evidence>
<dbReference type="InterPro" id="IPR000073">
    <property type="entry name" value="AB_hydrolase_1"/>
</dbReference>
<sequence>MALIAPLLVGIFVLLASVVAPAHDALVTVGRDRLHVETIGESGPTVVFEAGLGNDTTTWKSVAGPIAAFARVVLYDRVGLGQSSQLKDTRAAITADEVASRLHALLAAADIHPPYILVGHSLGGLYMQMFARKYPMEVSGIVLLESSSTEAPSELKTRAKLVPGTAAYLEEEGVAESNRQVRNAGPFPNVPLAVIAATDHGPYFREWEPTLMRLQQQLASLSPQGSLIVAQGSGHDVQLDRPETVIEAVRRIAAAAQAKR</sequence>
<keyword evidence="4" id="KW-1185">Reference proteome</keyword>
<comment type="caution">
    <text evidence="3">The sequence shown here is derived from an EMBL/GenBank/DDBJ whole genome shotgun (WGS) entry which is preliminary data.</text>
</comment>
<reference evidence="3 4" key="1">
    <citation type="submission" date="2016-03" db="EMBL/GenBank/DDBJ databases">
        <title>Draft Genome Sequence of the Strain BR 10245 (Bradyrhizobium sp.) isolated from nodules of Centrolobium paraense.</title>
        <authorList>
            <person name="Simoes-Araujo J.L.Sr."/>
            <person name="Barauna A.C."/>
            <person name="Silva K."/>
            <person name="Zilli J.E."/>
        </authorList>
    </citation>
    <scope>NUCLEOTIDE SEQUENCE [LARGE SCALE GENOMIC DNA]</scope>
    <source>
        <strain evidence="3 4">BR 10245</strain>
    </source>
</reference>
<evidence type="ECO:0000313" key="3">
    <source>
        <dbReference type="EMBL" id="OAF12626.1"/>
    </source>
</evidence>
<gene>
    <name evidence="3" type="ORF">AYJ54_46070</name>
</gene>
<keyword evidence="1" id="KW-0732">Signal</keyword>
<dbReference type="AlphaFoldDB" id="A0A176YZC9"/>
<dbReference type="PANTHER" id="PTHR43798">
    <property type="entry name" value="MONOACYLGLYCEROL LIPASE"/>
    <property type="match status" value="1"/>
</dbReference>
<dbReference type="InterPro" id="IPR029058">
    <property type="entry name" value="AB_hydrolase_fold"/>
</dbReference>
<evidence type="ECO:0000256" key="1">
    <source>
        <dbReference type="SAM" id="SignalP"/>
    </source>
</evidence>
<feature type="domain" description="AB hydrolase-1" evidence="2">
    <location>
        <begin position="44"/>
        <end position="166"/>
    </location>
</feature>